<dbReference type="AlphaFoldDB" id="C9LQ59"/>
<dbReference type="RefSeq" id="WP_007070626.1">
    <property type="nucleotide sequence ID" value="NZ_GG698602.1"/>
</dbReference>
<dbReference type="InterPro" id="IPR003439">
    <property type="entry name" value="ABC_transporter-like_ATP-bd"/>
</dbReference>
<evidence type="ECO:0000259" key="4">
    <source>
        <dbReference type="PROSITE" id="PS50893"/>
    </source>
</evidence>
<dbReference type="GO" id="GO:0005524">
    <property type="term" value="F:ATP binding"/>
    <property type="evidence" value="ECO:0007669"/>
    <property type="project" value="UniProtKB-KW"/>
</dbReference>
<dbReference type="eggNOG" id="COG1120">
    <property type="taxonomic scope" value="Bacteria"/>
</dbReference>
<keyword evidence="3 5" id="KW-0067">ATP-binding</keyword>
<dbReference type="GeneID" id="78278217"/>
<dbReference type="GO" id="GO:0016887">
    <property type="term" value="F:ATP hydrolysis activity"/>
    <property type="evidence" value="ECO:0007669"/>
    <property type="project" value="InterPro"/>
</dbReference>
<protein>
    <submittedName>
        <fullName evidence="5">ABC transporter, ATP-binding protein</fullName>
    </submittedName>
</protein>
<dbReference type="Gene3D" id="3.40.50.300">
    <property type="entry name" value="P-loop containing nucleotide triphosphate hydrolases"/>
    <property type="match status" value="1"/>
</dbReference>
<dbReference type="InterPro" id="IPR050153">
    <property type="entry name" value="Metal_Ion_Import_ABC"/>
</dbReference>
<dbReference type="SMART" id="SM00382">
    <property type="entry name" value="AAA"/>
    <property type="match status" value="1"/>
</dbReference>
<dbReference type="Proteomes" id="UP000004736">
    <property type="component" value="Unassembled WGS sequence"/>
</dbReference>
<dbReference type="OrthoDB" id="9799337at2"/>
<dbReference type="FunFam" id="3.40.50.300:FF:000134">
    <property type="entry name" value="Iron-enterobactin ABC transporter ATP-binding protein"/>
    <property type="match status" value="1"/>
</dbReference>
<dbReference type="HOGENOM" id="CLU_000604_1_11_9"/>
<accession>C9LQ59</accession>
<dbReference type="InterPro" id="IPR003593">
    <property type="entry name" value="AAA+_ATPase"/>
</dbReference>
<evidence type="ECO:0000256" key="3">
    <source>
        <dbReference type="ARBA" id="ARBA00022840"/>
    </source>
</evidence>
<keyword evidence="2" id="KW-0547">Nucleotide-binding</keyword>
<evidence type="ECO:0000313" key="5">
    <source>
        <dbReference type="EMBL" id="EEW97695.1"/>
    </source>
</evidence>
<name>C9LQ59_9FIRM</name>
<comment type="caution">
    <text evidence="5">The sequence shown here is derived from an EMBL/GenBank/DDBJ whole genome shotgun (WGS) entry which is preliminary data.</text>
</comment>
<evidence type="ECO:0000256" key="1">
    <source>
        <dbReference type="ARBA" id="ARBA00022448"/>
    </source>
</evidence>
<dbReference type="EMBL" id="ACIM02000001">
    <property type="protein sequence ID" value="EEW97695.1"/>
    <property type="molecule type" value="Genomic_DNA"/>
</dbReference>
<evidence type="ECO:0000313" key="6">
    <source>
        <dbReference type="Proteomes" id="UP000004736"/>
    </source>
</evidence>
<keyword evidence="6" id="KW-1185">Reference proteome</keyword>
<dbReference type="InterPro" id="IPR027417">
    <property type="entry name" value="P-loop_NTPase"/>
</dbReference>
<dbReference type="STRING" id="592028.GCWU000321_01691"/>
<feature type="domain" description="ABC transporter" evidence="4">
    <location>
        <begin position="3"/>
        <end position="242"/>
    </location>
</feature>
<evidence type="ECO:0000256" key="2">
    <source>
        <dbReference type="ARBA" id="ARBA00022741"/>
    </source>
</evidence>
<dbReference type="SUPFAM" id="SSF52540">
    <property type="entry name" value="P-loop containing nucleoside triphosphate hydrolases"/>
    <property type="match status" value="1"/>
</dbReference>
<dbReference type="PANTHER" id="PTHR42734:SF19">
    <property type="entry name" value="IRON COMPOUNDS ABC TRANSPORTER, ATP-BINDING PROTEIN"/>
    <property type="match status" value="1"/>
</dbReference>
<dbReference type="Pfam" id="PF00005">
    <property type="entry name" value="ABC_tran"/>
    <property type="match status" value="1"/>
</dbReference>
<proteinExistence type="predicted"/>
<reference evidence="5" key="1">
    <citation type="submission" date="2009-09" db="EMBL/GenBank/DDBJ databases">
        <authorList>
            <person name="Weinstock G."/>
            <person name="Sodergren E."/>
            <person name="Clifton S."/>
            <person name="Fulton L."/>
            <person name="Fulton B."/>
            <person name="Courtney L."/>
            <person name="Fronick C."/>
            <person name="Harrison M."/>
            <person name="Strong C."/>
            <person name="Farmer C."/>
            <person name="Delahaunty K."/>
            <person name="Markovic C."/>
            <person name="Hall O."/>
            <person name="Minx P."/>
            <person name="Tomlinson C."/>
            <person name="Mitreva M."/>
            <person name="Nelson J."/>
            <person name="Hou S."/>
            <person name="Wollam A."/>
            <person name="Pepin K.H."/>
            <person name="Johnson M."/>
            <person name="Bhonagiri V."/>
            <person name="Nash W.E."/>
            <person name="Warren W."/>
            <person name="Chinwalla A."/>
            <person name="Mardis E.R."/>
            <person name="Wilson R.K."/>
        </authorList>
    </citation>
    <scope>NUCLEOTIDE SEQUENCE [LARGE SCALE GENOMIC DNA]</scope>
    <source>
        <strain evidence="5">DSM 15470</strain>
    </source>
</reference>
<keyword evidence="1" id="KW-0813">Transport</keyword>
<organism evidence="5 6">
    <name type="scientific">Dialister invisus DSM 15470</name>
    <dbReference type="NCBI Taxonomy" id="592028"/>
    <lineage>
        <taxon>Bacteria</taxon>
        <taxon>Bacillati</taxon>
        <taxon>Bacillota</taxon>
        <taxon>Negativicutes</taxon>
        <taxon>Veillonellales</taxon>
        <taxon>Veillonellaceae</taxon>
        <taxon>Dialister</taxon>
    </lineage>
</organism>
<dbReference type="PANTHER" id="PTHR42734">
    <property type="entry name" value="METAL TRANSPORT SYSTEM ATP-BINDING PROTEIN TM_0124-RELATED"/>
    <property type="match status" value="1"/>
</dbReference>
<sequence>MNLCVENLSYSFDGVHDLWKDVSFAVEKGDIFSIMGANGAGKSTLLHTVIGFLRPKTGQVYLENEGQKIYADTAPKLFTENIGYVPQLSDTAYSFAVKDYVVMGRSPHMGLFSQPSAKDREMADEVMQDMGVYEIRNRRFNTLSGGQQRQAVIARAIVQEPHLIIMDEPTNHLDYGNQFRVVEMIEKLSEKGITVILTTHMPDQALYLGHRAGILSNRKLSVGNAKDIITEEALEEIYRVKVRLSYVEEAKRIVCIPGI</sequence>
<gene>
    <name evidence="5" type="ORF">GCWU000321_01691</name>
</gene>
<dbReference type="PROSITE" id="PS50893">
    <property type="entry name" value="ABC_TRANSPORTER_2"/>
    <property type="match status" value="1"/>
</dbReference>